<dbReference type="AlphaFoldDB" id="V8QMP4"/>
<comment type="caution">
    <text evidence="1">The sequence shown here is derived from an EMBL/GenBank/DDBJ whole genome shotgun (WGS) entry which is preliminary data.</text>
</comment>
<gene>
    <name evidence="1" type="ORF">W822_20000</name>
</gene>
<evidence type="ECO:0000313" key="2">
    <source>
        <dbReference type="Proteomes" id="UP000018733"/>
    </source>
</evidence>
<name>V8QMP4_9BURK</name>
<dbReference type="PATRIC" id="fig|1424334.3.peg.4014"/>
<evidence type="ECO:0008006" key="3">
    <source>
        <dbReference type="Google" id="ProtNLM"/>
    </source>
</evidence>
<proteinExistence type="predicted"/>
<keyword evidence="2" id="KW-1185">Reference proteome</keyword>
<accession>V8QMP4</accession>
<sequence length="103" mass="11343">MLDKTFFVSQEIHEKEVELADGSKHILYFKEIPAVEYQKFRIAQQSADDNVQAGALAKLVAASLCEPGGEPAITYEEALLLKAEPMNALFAAIMEVNKSQGNE</sequence>
<reference evidence="1 2" key="1">
    <citation type="journal article" date="2014" name="Genome Announc.">
        <title>Draft Genome Sequence of Advenella kashmirensis Strain W13003, a Polycyclic Aromatic Hydrocarbon-Degrading Bacterium.</title>
        <authorList>
            <person name="Wang X."/>
            <person name="Jin D."/>
            <person name="Zhou L."/>
            <person name="Wu L."/>
            <person name="An W."/>
            <person name="Zhao L."/>
        </authorList>
    </citation>
    <scope>NUCLEOTIDE SEQUENCE [LARGE SCALE GENOMIC DNA]</scope>
    <source>
        <strain evidence="1 2">W13003</strain>
    </source>
</reference>
<dbReference type="OrthoDB" id="8688466at2"/>
<protein>
    <recommendedName>
        <fullName evidence="3">Phage tail assembly protein</fullName>
    </recommendedName>
</protein>
<dbReference type="RefSeq" id="WP_024006927.1">
    <property type="nucleotide sequence ID" value="NZ_KI650982.1"/>
</dbReference>
<dbReference type="Proteomes" id="UP000018733">
    <property type="component" value="Unassembled WGS sequence"/>
</dbReference>
<dbReference type="HOGENOM" id="CLU_2257712_0_0_4"/>
<organism evidence="1 2">
    <name type="scientific">Advenella kashmirensis W13003</name>
    <dbReference type="NCBI Taxonomy" id="1424334"/>
    <lineage>
        <taxon>Bacteria</taxon>
        <taxon>Pseudomonadati</taxon>
        <taxon>Pseudomonadota</taxon>
        <taxon>Betaproteobacteria</taxon>
        <taxon>Burkholderiales</taxon>
        <taxon>Alcaligenaceae</taxon>
    </lineage>
</organism>
<dbReference type="EMBL" id="AYXT01000013">
    <property type="protein sequence ID" value="ETF00937.1"/>
    <property type="molecule type" value="Genomic_DNA"/>
</dbReference>
<dbReference type="STRING" id="1424334.W822_20000"/>
<dbReference type="eggNOG" id="ENOG502ZP3R">
    <property type="taxonomic scope" value="Bacteria"/>
</dbReference>
<evidence type="ECO:0000313" key="1">
    <source>
        <dbReference type="EMBL" id="ETF00937.1"/>
    </source>
</evidence>